<name>A0AAV2TN74_CALDB</name>
<gene>
    <name evidence="2" type="ORF">CDAUBV1_LOCUS12275</name>
</gene>
<organism evidence="2 3">
    <name type="scientific">Calicophoron daubneyi</name>
    <name type="common">Rumen fluke</name>
    <name type="synonym">Paramphistomum daubneyi</name>
    <dbReference type="NCBI Taxonomy" id="300641"/>
    <lineage>
        <taxon>Eukaryota</taxon>
        <taxon>Metazoa</taxon>
        <taxon>Spiralia</taxon>
        <taxon>Lophotrochozoa</taxon>
        <taxon>Platyhelminthes</taxon>
        <taxon>Trematoda</taxon>
        <taxon>Digenea</taxon>
        <taxon>Plagiorchiida</taxon>
        <taxon>Pronocephalata</taxon>
        <taxon>Paramphistomoidea</taxon>
        <taxon>Paramphistomidae</taxon>
        <taxon>Calicophoron</taxon>
    </lineage>
</organism>
<accession>A0AAV2TN74</accession>
<evidence type="ECO:0000313" key="3">
    <source>
        <dbReference type="Proteomes" id="UP001497525"/>
    </source>
</evidence>
<dbReference type="AlphaFoldDB" id="A0AAV2TN74"/>
<comment type="caution">
    <text evidence="2">The sequence shown here is derived from an EMBL/GenBank/DDBJ whole genome shotgun (WGS) entry which is preliminary data.</text>
</comment>
<feature type="region of interest" description="Disordered" evidence="1">
    <location>
        <begin position="145"/>
        <end position="167"/>
    </location>
</feature>
<evidence type="ECO:0000313" key="2">
    <source>
        <dbReference type="EMBL" id="CAL5137790.1"/>
    </source>
</evidence>
<dbReference type="EMBL" id="CAXLJL010000434">
    <property type="protein sequence ID" value="CAL5137790.1"/>
    <property type="molecule type" value="Genomic_DNA"/>
</dbReference>
<dbReference type="Proteomes" id="UP001497525">
    <property type="component" value="Unassembled WGS sequence"/>
</dbReference>
<feature type="compositionally biased region" description="Polar residues" evidence="1">
    <location>
        <begin position="145"/>
        <end position="160"/>
    </location>
</feature>
<reference evidence="2" key="1">
    <citation type="submission" date="2024-06" db="EMBL/GenBank/DDBJ databases">
        <authorList>
            <person name="Liu X."/>
            <person name="Lenzi L."/>
            <person name="Haldenby T S."/>
            <person name="Uol C."/>
        </authorList>
    </citation>
    <scope>NUCLEOTIDE SEQUENCE</scope>
</reference>
<sequence>MSYCRNLVNKTLLVPLESPAGQSPENIVRANQLGTSSSGFSALKHSFSPAECSTQIHLKLPKFGFPILRPGEHPAGVLAHTGGSWANIDLSSSSAEYMVHAPPVVFITTSINTEDFAHSPEQPICICTSPDFIKAATVNPDCVPKQTNESQAPQTTSDNKLSADCSPDATEKLKATKSGRFQLIT</sequence>
<evidence type="ECO:0000256" key="1">
    <source>
        <dbReference type="SAM" id="MobiDB-lite"/>
    </source>
</evidence>
<proteinExistence type="predicted"/>
<protein>
    <submittedName>
        <fullName evidence="2">Uncharacterized protein</fullName>
    </submittedName>
</protein>